<organism evidence="2 3">
    <name type="scientific">Nitrospira tepida</name>
    <dbReference type="NCBI Taxonomy" id="2973512"/>
    <lineage>
        <taxon>Bacteria</taxon>
        <taxon>Pseudomonadati</taxon>
        <taxon>Nitrospirota</taxon>
        <taxon>Nitrospiria</taxon>
        <taxon>Nitrospirales</taxon>
        <taxon>Nitrospiraceae</taxon>
        <taxon>Nitrospira</taxon>
    </lineage>
</organism>
<dbReference type="RefSeq" id="WP_289267354.1">
    <property type="nucleotide sequence ID" value="NZ_OX365700.1"/>
</dbReference>
<keyword evidence="3" id="KW-1185">Reference proteome</keyword>
<evidence type="ECO:0008006" key="4">
    <source>
        <dbReference type="Google" id="ProtNLM"/>
    </source>
</evidence>
<dbReference type="InterPro" id="IPR021383">
    <property type="entry name" value="DUF3015"/>
</dbReference>
<dbReference type="Proteomes" id="UP001179121">
    <property type="component" value="Chromosome"/>
</dbReference>
<dbReference type="EMBL" id="OX365700">
    <property type="protein sequence ID" value="CAI4030364.1"/>
    <property type="molecule type" value="Genomic_DNA"/>
</dbReference>
<evidence type="ECO:0000313" key="2">
    <source>
        <dbReference type="EMBL" id="CAI4030364.1"/>
    </source>
</evidence>
<evidence type="ECO:0000313" key="3">
    <source>
        <dbReference type="Proteomes" id="UP001179121"/>
    </source>
</evidence>
<proteinExistence type="predicted"/>
<gene>
    <name evidence="2" type="ORF">DNFV4_00792</name>
</gene>
<dbReference type="AlphaFoldDB" id="A0AA86T1R6"/>
<dbReference type="KEGG" id="nti:DNFV4_00792"/>
<keyword evidence="1" id="KW-1133">Transmembrane helix</keyword>
<evidence type="ECO:0000256" key="1">
    <source>
        <dbReference type="SAM" id="Phobius"/>
    </source>
</evidence>
<name>A0AA86T1R6_9BACT</name>
<dbReference type="Pfam" id="PF11220">
    <property type="entry name" value="DUF3015"/>
    <property type="match status" value="1"/>
</dbReference>
<keyword evidence="1" id="KW-0472">Membrane</keyword>
<reference evidence="2" key="1">
    <citation type="submission" date="2022-10" db="EMBL/GenBank/DDBJ databases">
        <authorList>
            <person name="Koch H."/>
        </authorList>
    </citation>
    <scope>NUCLEOTIDE SEQUENCE</scope>
    <source>
        <strain evidence="2">DNF</strain>
    </source>
</reference>
<sequence length="157" mass="16660">MKHPIGNVGMSQGNQQGTTSWVWAIALLAVSGLMAACNTTKATIDTTVNFSSSTSPQSLFTQDGLVAKDQQMNLYTAVAWESIQQDIARGQGEYVTSLGVLLDVPPQDQAAMPAYWQSRYDSLFPEEARGARESIALLRTGLSSPGSAGQASSASSR</sequence>
<accession>A0AA86T1R6</accession>
<protein>
    <recommendedName>
        <fullName evidence="4">DUF3015 domain-containing protein</fullName>
    </recommendedName>
</protein>
<feature type="transmembrane region" description="Helical" evidence="1">
    <location>
        <begin position="20"/>
        <end position="37"/>
    </location>
</feature>
<keyword evidence="1" id="KW-0812">Transmembrane</keyword>